<proteinExistence type="predicted"/>
<dbReference type="EMBL" id="CADCVS010000168">
    <property type="protein sequence ID" value="CAA9485054.1"/>
    <property type="molecule type" value="Genomic_DNA"/>
</dbReference>
<sequence length="187" mass="20666">DHDRRPARRRAGVHVEVRGRDPPEVRLRAHRPRQPGAARPHHGRLLRRADAAQAARDGQRARGADADHPAVRQVLDQGDREVHPRVRRGAHPVQRRPADPADHPRAQRGAAQAARQGGARDRGGGPDLDPQPPPRHDVGPARAARRRRGRAGRRAPRRGGAPEADHREGGRARRHPQGQRGRDPRGV</sequence>
<reference evidence="2" key="1">
    <citation type="submission" date="2020-02" db="EMBL/GenBank/DDBJ databases">
        <authorList>
            <person name="Meier V. D."/>
        </authorList>
    </citation>
    <scope>NUCLEOTIDE SEQUENCE</scope>
    <source>
        <strain evidence="2">AVDCRST_MAG30</strain>
    </source>
</reference>
<feature type="non-terminal residue" evidence="2">
    <location>
        <position position="1"/>
    </location>
</feature>
<name>A0A6J4S740_9ACTN</name>
<evidence type="ECO:0000313" key="2">
    <source>
        <dbReference type="EMBL" id="CAA9485054.1"/>
    </source>
</evidence>
<protein>
    <submittedName>
        <fullName evidence="2">Ribosome recycling factor</fullName>
    </submittedName>
</protein>
<feature type="compositionally biased region" description="Basic residues" evidence="1">
    <location>
        <begin position="143"/>
        <end position="157"/>
    </location>
</feature>
<organism evidence="2">
    <name type="scientific">uncultured Solirubrobacteraceae bacterium</name>
    <dbReference type="NCBI Taxonomy" id="1162706"/>
    <lineage>
        <taxon>Bacteria</taxon>
        <taxon>Bacillati</taxon>
        <taxon>Actinomycetota</taxon>
        <taxon>Thermoleophilia</taxon>
        <taxon>Solirubrobacterales</taxon>
        <taxon>Solirubrobacteraceae</taxon>
        <taxon>environmental samples</taxon>
    </lineage>
</organism>
<feature type="compositionally biased region" description="Basic residues" evidence="1">
    <location>
        <begin position="28"/>
        <end position="46"/>
    </location>
</feature>
<feature type="compositionally biased region" description="Basic residues" evidence="1">
    <location>
        <begin position="85"/>
        <end position="94"/>
    </location>
</feature>
<feature type="compositionally biased region" description="Basic and acidic residues" evidence="1">
    <location>
        <begin position="57"/>
        <end position="70"/>
    </location>
</feature>
<accession>A0A6J4S740</accession>
<feature type="compositionally biased region" description="Low complexity" evidence="1">
    <location>
        <begin position="107"/>
        <end position="117"/>
    </location>
</feature>
<dbReference type="AlphaFoldDB" id="A0A6J4S740"/>
<feature type="compositionally biased region" description="Basic and acidic residues" evidence="1">
    <location>
        <begin position="13"/>
        <end position="27"/>
    </location>
</feature>
<feature type="compositionally biased region" description="Basic and acidic residues" evidence="1">
    <location>
        <begin position="96"/>
        <end position="105"/>
    </location>
</feature>
<gene>
    <name evidence="2" type="ORF">AVDCRST_MAG30-1038</name>
</gene>
<evidence type="ECO:0000256" key="1">
    <source>
        <dbReference type="SAM" id="MobiDB-lite"/>
    </source>
</evidence>
<feature type="compositionally biased region" description="Basic residues" evidence="1">
    <location>
        <begin position="1"/>
        <end position="12"/>
    </location>
</feature>
<feature type="region of interest" description="Disordered" evidence="1">
    <location>
        <begin position="1"/>
        <end position="187"/>
    </location>
</feature>
<feature type="non-terminal residue" evidence="2">
    <location>
        <position position="187"/>
    </location>
</feature>